<reference evidence="1" key="2">
    <citation type="journal article" date="2015" name="Data Brief">
        <title>Shoot transcriptome of the giant reed, Arundo donax.</title>
        <authorList>
            <person name="Barrero R.A."/>
            <person name="Guerrero F.D."/>
            <person name="Moolhuijzen P."/>
            <person name="Goolsby J.A."/>
            <person name="Tidwell J."/>
            <person name="Bellgard S.E."/>
            <person name="Bellgard M.I."/>
        </authorList>
    </citation>
    <scope>NUCLEOTIDE SEQUENCE</scope>
    <source>
        <tissue evidence="1">Shoot tissue taken approximately 20 cm above the soil surface</tissue>
    </source>
</reference>
<evidence type="ECO:0000313" key="1">
    <source>
        <dbReference type="EMBL" id="JAD83713.1"/>
    </source>
</evidence>
<protein>
    <submittedName>
        <fullName evidence="1">Uncharacterized protein</fullName>
    </submittedName>
</protein>
<organism evidence="1">
    <name type="scientific">Arundo donax</name>
    <name type="common">Giant reed</name>
    <name type="synonym">Donax arundinaceus</name>
    <dbReference type="NCBI Taxonomy" id="35708"/>
    <lineage>
        <taxon>Eukaryota</taxon>
        <taxon>Viridiplantae</taxon>
        <taxon>Streptophyta</taxon>
        <taxon>Embryophyta</taxon>
        <taxon>Tracheophyta</taxon>
        <taxon>Spermatophyta</taxon>
        <taxon>Magnoliopsida</taxon>
        <taxon>Liliopsida</taxon>
        <taxon>Poales</taxon>
        <taxon>Poaceae</taxon>
        <taxon>PACMAD clade</taxon>
        <taxon>Arundinoideae</taxon>
        <taxon>Arundineae</taxon>
        <taxon>Arundo</taxon>
    </lineage>
</organism>
<accession>A0A0A9DAJ7</accession>
<proteinExistence type="predicted"/>
<name>A0A0A9DAJ7_ARUDO</name>
<dbReference type="EMBL" id="GBRH01214182">
    <property type="protein sequence ID" value="JAD83713.1"/>
    <property type="molecule type" value="Transcribed_RNA"/>
</dbReference>
<sequence length="11" mass="1272">MARRGGRRVGR</sequence>
<reference evidence="1" key="1">
    <citation type="submission" date="2014-09" db="EMBL/GenBank/DDBJ databases">
        <authorList>
            <person name="Magalhaes I.L.F."/>
            <person name="Oliveira U."/>
            <person name="Santos F.R."/>
            <person name="Vidigal T.H.D.A."/>
            <person name="Brescovit A.D."/>
            <person name="Santos A.J."/>
        </authorList>
    </citation>
    <scope>NUCLEOTIDE SEQUENCE</scope>
    <source>
        <tissue evidence="1">Shoot tissue taken approximately 20 cm above the soil surface</tissue>
    </source>
</reference>